<gene>
    <name evidence="2" type="ORF">KC19_VG120000</name>
</gene>
<protein>
    <recommendedName>
        <fullName evidence="1">COMM domain-containing protein</fullName>
    </recommendedName>
</protein>
<dbReference type="PANTHER" id="PTHR15857:SF0">
    <property type="entry name" value="COMM DOMAIN-CONTAINING PROTEIN 2"/>
    <property type="match status" value="1"/>
</dbReference>
<dbReference type="Proteomes" id="UP000822688">
    <property type="component" value="Chromosome V"/>
</dbReference>
<name>A0A8T0HPF5_CERPU</name>
<keyword evidence="3" id="KW-1185">Reference proteome</keyword>
<evidence type="ECO:0000259" key="1">
    <source>
        <dbReference type="Pfam" id="PF07258"/>
    </source>
</evidence>
<reference evidence="2" key="1">
    <citation type="submission" date="2020-06" db="EMBL/GenBank/DDBJ databases">
        <title>WGS assembly of Ceratodon purpureus strain R40.</title>
        <authorList>
            <person name="Carey S.B."/>
            <person name="Jenkins J."/>
            <person name="Shu S."/>
            <person name="Lovell J.T."/>
            <person name="Sreedasyam A."/>
            <person name="Maumus F."/>
            <person name="Tiley G.P."/>
            <person name="Fernandez-Pozo N."/>
            <person name="Barry K."/>
            <person name="Chen C."/>
            <person name="Wang M."/>
            <person name="Lipzen A."/>
            <person name="Daum C."/>
            <person name="Saski C.A."/>
            <person name="Payton A.C."/>
            <person name="Mcbreen J.C."/>
            <person name="Conrad R.E."/>
            <person name="Kollar L.M."/>
            <person name="Olsson S."/>
            <person name="Huttunen S."/>
            <person name="Landis J.B."/>
            <person name="Wickett N.J."/>
            <person name="Johnson M.G."/>
            <person name="Rensing S.A."/>
            <person name="Grimwood J."/>
            <person name="Schmutz J."/>
            <person name="Mcdaniel S.F."/>
        </authorList>
    </citation>
    <scope>NUCLEOTIDE SEQUENCE</scope>
    <source>
        <strain evidence="2">R40</strain>
    </source>
</reference>
<sequence>MFAQRHQELFGIVALCGTSYGRLDWRLDIQVVSRSVGQQAIPRFLLALQTTDGLKHLEADYTVLKDVCLQLEAALAESCSTRSWRFLCVFHRYPLLMVDLLVCTLNPRILLYKLMLSALCKNVKLQSGC</sequence>
<evidence type="ECO:0000313" key="2">
    <source>
        <dbReference type="EMBL" id="KAG0572716.1"/>
    </source>
</evidence>
<organism evidence="2 3">
    <name type="scientific">Ceratodon purpureus</name>
    <name type="common">Fire moss</name>
    <name type="synonym">Dicranum purpureum</name>
    <dbReference type="NCBI Taxonomy" id="3225"/>
    <lineage>
        <taxon>Eukaryota</taxon>
        <taxon>Viridiplantae</taxon>
        <taxon>Streptophyta</taxon>
        <taxon>Embryophyta</taxon>
        <taxon>Bryophyta</taxon>
        <taxon>Bryophytina</taxon>
        <taxon>Bryopsida</taxon>
        <taxon>Dicranidae</taxon>
        <taxon>Pseudoditrichales</taxon>
        <taxon>Ditrichaceae</taxon>
        <taxon>Ceratodon</taxon>
    </lineage>
</organism>
<comment type="caution">
    <text evidence="2">The sequence shown here is derived from an EMBL/GenBank/DDBJ whole genome shotgun (WGS) entry which is preliminary data.</text>
</comment>
<accession>A0A8T0HPF5</accession>
<dbReference type="InterPro" id="IPR017920">
    <property type="entry name" value="COMM"/>
</dbReference>
<dbReference type="InterPro" id="IPR037354">
    <property type="entry name" value="Commd2"/>
</dbReference>
<dbReference type="Pfam" id="PF07258">
    <property type="entry name" value="COMM_domain"/>
    <property type="match status" value="1"/>
</dbReference>
<dbReference type="EMBL" id="CM026426">
    <property type="protein sequence ID" value="KAG0572716.1"/>
    <property type="molecule type" value="Genomic_DNA"/>
</dbReference>
<evidence type="ECO:0000313" key="3">
    <source>
        <dbReference type="Proteomes" id="UP000822688"/>
    </source>
</evidence>
<proteinExistence type="predicted"/>
<dbReference type="PANTHER" id="PTHR15857">
    <property type="entry name" value="COMM DOMAIN CONTAINING PROTEIN 2"/>
    <property type="match status" value="1"/>
</dbReference>
<dbReference type="AlphaFoldDB" id="A0A8T0HPF5"/>
<feature type="domain" description="COMM" evidence="1">
    <location>
        <begin position="23"/>
        <end position="74"/>
    </location>
</feature>